<protein>
    <recommendedName>
        <fullName evidence="4">Alcohol acetyltransferase</fullName>
    </recommendedName>
</protein>
<feature type="compositionally biased region" description="Basic and acidic residues" evidence="1">
    <location>
        <begin position="1"/>
        <end position="10"/>
    </location>
</feature>
<evidence type="ECO:0008006" key="4">
    <source>
        <dbReference type="Google" id="ProtNLM"/>
    </source>
</evidence>
<dbReference type="EMBL" id="OFSM01000016">
    <property type="protein sequence ID" value="SOY30467.1"/>
    <property type="molecule type" value="Genomic_DNA"/>
</dbReference>
<dbReference type="AlphaFoldDB" id="A0A2K4ZJ10"/>
<accession>A0A2K4ZJ10</accession>
<evidence type="ECO:0000313" key="2">
    <source>
        <dbReference type="EMBL" id="SOY30467.1"/>
    </source>
</evidence>
<dbReference type="Proteomes" id="UP000236311">
    <property type="component" value="Unassembled WGS sequence"/>
</dbReference>
<evidence type="ECO:0000256" key="1">
    <source>
        <dbReference type="SAM" id="MobiDB-lite"/>
    </source>
</evidence>
<organism evidence="2 3">
    <name type="scientific">Acetatifactor muris</name>
    <dbReference type="NCBI Taxonomy" id="879566"/>
    <lineage>
        <taxon>Bacteria</taxon>
        <taxon>Bacillati</taxon>
        <taxon>Bacillota</taxon>
        <taxon>Clostridia</taxon>
        <taxon>Lachnospirales</taxon>
        <taxon>Lachnospiraceae</taxon>
        <taxon>Acetatifactor</taxon>
    </lineage>
</organism>
<feature type="region of interest" description="Disordered" evidence="1">
    <location>
        <begin position="1"/>
        <end position="22"/>
    </location>
</feature>
<sequence>MANERTDKSRSAGKGSSAEKKKKAQRRDWYQLDLSAIVYPTLQRRDFSSVYRLSVVLKEEIRPEILQLALDRTLPRFPTYKAAIRKGLFWRYLEPNDRPGPFVQEDVKNPCQPMYFKANNRYLVRVYYFRNRIALEAHHSLGDGTGGMCVLLTLTATYLRMLGHEEIQNGGFVLNIADTPEEEELEDAYMRYANAKVCPPRLEEKAYRVRGTAEEFYTLNIIDGIMSVSEVMAAAKRYNATITEYLNAVLLHALLTKQQEDRRVHLRPVKIAMPVNLRRFFPSVTLRNFITMIYPGVDPRLGEYSFEEIVLQVHNYMRYHLNEKLLRGDITTNAATQRNPFIRVVPLFIKDFVVRLFYTKVQDRNSSAGLTNMGAMKVPRGMEPYIERFDIYMGQPFSRRTNCAIISFGDILTVNFTSSIIEADVERHFFRKLVRDGIHVKIESNRSQADAELY</sequence>
<gene>
    <name evidence="2" type="ORF">AMURIS_03197</name>
</gene>
<dbReference type="RefSeq" id="WP_242982478.1">
    <property type="nucleotide sequence ID" value="NZ_JANJZD010000001.1"/>
</dbReference>
<reference evidence="2 3" key="1">
    <citation type="submission" date="2018-01" db="EMBL/GenBank/DDBJ databases">
        <authorList>
            <person name="Gaut B.S."/>
            <person name="Morton B.R."/>
            <person name="Clegg M.T."/>
            <person name="Duvall M.R."/>
        </authorList>
    </citation>
    <scope>NUCLEOTIDE SEQUENCE [LARGE SCALE GENOMIC DNA]</scope>
    <source>
        <strain evidence="2">GP69</strain>
    </source>
</reference>
<proteinExistence type="predicted"/>
<evidence type="ECO:0000313" key="3">
    <source>
        <dbReference type="Proteomes" id="UP000236311"/>
    </source>
</evidence>
<name>A0A2K4ZJ10_9FIRM</name>
<keyword evidence="3" id="KW-1185">Reference proteome</keyword>